<name>F8A7Z6_THEID</name>
<dbReference type="Proteomes" id="UP000006793">
    <property type="component" value="Chromosome"/>
</dbReference>
<evidence type="ECO:0000313" key="1">
    <source>
        <dbReference type="EMBL" id="AEH43912.1"/>
    </source>
</evidence>
<dbReference type="KEGG" id="tid:Thein_0027"/>
<dbReference type="AlphaFoldDB" id="F8A7Z6"/>
<accession>F8A7Z6</accession>
<dbReference type="PaxDb" id="667014-Thein_0027"/>
<dbReference type="STRING" id="667014.Thein_0027"/>
<dbReference type="InParanoid" id="F8A7Z6"/>
<dbReference type="EMBL" id="CP002683">
    <property type="protein sequence ID" value="AEH43912.1"/>
    <property type="molecule type" value="Genomic_DNA"/>
</dbReference>
<evidence type="ECO:0000313" key="2">
    <source>
        <dbReference type="Proteomes" id="UP000006793"/>
    </source>
</evidence>
<reference evidence="1 2" key="2">
    <citation type="journal article" date="2012" name="Stand. Genomic Sci.">
        <title>Complete genome sequence of the thermophilic sulfate-reducing ocean bacterium Thermodesulfatator indicus type strain (CIR29812(T)).</title>
        <authorList>
            <person name="Anderson I."/>
            <person name="Saunders E."/>
            <person name="Lapidus A."/>
            <person name="Nolan M."/>
            <person name="Lucas S."/>
            <person name="Tice H."/>
            <person name="Del Rio T.G."/>
            <person name="Cheng J.F."/>
            <person name="Han C."/>
            <person name="Tapia R."/>
            <person name="Goodwin L.A."/>
            <person name="Pitluck S."/>
            <person name="Liolios K."/>
            <person name="Mavromatis K."/>
            <person name="Pagani I."/>
            <person name="Ivanova N."/>
            <person name="Mikhailova N."/>
            <person name="Pati A."/>
            <person name="Chen A."/>
            <person name="Palaniappan K."/>
            <person name="Land M."/>
            <person name="Hauser L."/>
            <person name="Jeffries C.D."/>
            <person name="Chang Y.J."/>
            <person name="Brambilla E.M."/>
            <person name="Rohde M."/>
            <person name="Spring S."/>
            <person name="Goker M."/>
            <person name="Detter J.C."/>
            <person name="Woyke T."/>
            <person name="Bristow J."/>
            <person name="Eisen J.A."/>
            <person name="Markowitz V."/>
            <person name="Hugenholtz P."/>
            <person name="Kyrpides N.C."/>
            <person name="Klenk H.P."/>
        </authorList>
    </citation>
    <scope>NUCLEOTIDE SEQUENCE [LARGE SCALE GENOMIC DNA]</scope>
    <source>
        <strain evidence="2">DSM 15286 / JCM 11887 / CIR29812</strain>
    </source>
</reference>
<organism evidence="1 2">
    <name type="scientific">Thermodesulfatator indicus (strain DSM 15286 / JCM 11887 / CIR29812)</name>
    <dbReference type="NCBI Taxonomy" id="667014"/>
    <lineage>
        <taxon>Bacteria</taxon>
        <taxon>Pseudomonadati</taxon>
        <taxon>Thermodesulfobacteriota</taxon>
        <taxon>Thermodesulfobacteria</taxon>
        <taxon>Thermodesulfobacteriales</taxon>
        <taxon>Thermodesulfatatoraceae</taxon>
        <taxon>Thermodesulfatator</taxon>
    </lineage>
</organism>
<protein>
    <submittedName>
        <fullName evidence="1">Uncharacterized protein</fullName>
    </submittedName>
</protein>
<proteinExistence type="predicted"/>
<gene>
    <name evidence="1" type="ordered locus">Thein_0027</name>
</gene>
<reference evidence="2" key="1">
    <citation type="submission" date="2011-04" db="EMBL/GenBank/DDBJ databases">
        <title>The complete genome of Thermodesulfatator indicus DSM 15286.</title>
        <authorList>
            <person name="Lucas S."/>
            <person name="Copeland A."/>
            <person name="Lapidus A."/>
            <person name="Bruce D."/>
            <person name="Goodwin L."/>
            <person name="Pitluck S."/>
            <person name="Peters L."/>
            <person name="Kyrpides N."/>
            <person name="Mavromatis K."/>
            <person name="Pagani I."/>
            <person name="Ivanova N."/>
            <person name="Saunders L."/>
            <person name="Detter J.C."/>
            <person name="Tapia R."/>
            <person name="Han C."/>
            <person name="Land M."/>
            <person name="Hauser L."/>
            <person name="Markowitz V."/>
            <person name="Cheng J.-F."/>
            <person name="Hugenholtz P."/>
            <person name="Woyke T."/>
            <person name="Wu D."/>
            <person name="Spring S."/>
            <person name="Schroeder M."/>
            <person name="Brambilla E."/>
            <person name="Klenk H.-P."/>
            <person name="Eisen J.A."/>
        </authorList>
    </citation>
    <scope>NUCLEOTIDE SEQUENCE [LARGE SCALE GENOMIC DNA]</scope>
    <source>
        <strain evidence="2">DSM 15286 / JCM 11887 / CIR29812</strain>
    </source>
</reference>
<sequence>MNNTTGILILKSIPQEKKDKVAEFLAKFVGKTAIKRI</sequence>
<keyword evidence="2" id="KW-1185">Reference proteome</keyword>
<dbReference type="HOGENOM" id="CLU_3349772_0_0_0"/>